<feature type="repeat" description="ANK" evidence="5">
    <location>
        <begin position="850"/>
        <end position="882"/>
    </location>
</feature>
<dbReference type="InterPro" id="IPR000719">
    <property type="entry name" value="Prot_kinase_dom"/>
</dbReference>
<feature type="repeat" description="ANK" evidence="5">
    <location>
        <begin position="650"/>
        <end position="682"/>
    </location>
</feature>
<feature type="repeat" description="ANK" evidence="5">
    <location>
        <begin position="584"/>
        <end position="616"/>
    </location>
</feature>
<comment type="caution">
    <text evidence="8">The sequence shown here is derived from an EMBL/GenBank/DDBJ whole genome shotgun (WGS) entry which is preliminary data.</text>
</comment>
<feature type="repeat" description="ANK" evidence="5">
    <location>
        <begin position="617"/>
        <end position="649"/>
    </location>
</feature>
<feature type="domain" description="Protein kinase" evidence="7">
    <location>
        <begin position="131"/>
        <end position="408"/>
    </location>
</feature>
<dbReference type="CDD" id="cd00180">
    <property type="entry name" value="PKc"/>
    <property type="match status" value="1"/>
</dbReference>
<dbReference type="PANTHER" id="PTHR24198">
    <property type="entry name" value="ANKYRIN REPEAT AND PROTEIN KINASE DOMAIN-CONTAINING PROTEIN"/>
    <property type="match status" value="1"/>
</dbReference>
<gene>
    <name evidence="8" type="ORF">PDIGIT_LOCUS13022</name>
</gene>
<dbReference type="GO" id="GO:0005524">
    <property type="term" value="F:ATP binding"/>
    <property type="evidence" value="ECO:0007669"/>
    <property type="project" value="UniProtKB-UniRule"/>
</dbReference>
<keyword evidence="1" id="KW-0677">Repeat</keyword>
<protein>
    <recommendedName>
        <fullName evidence="7">Protein kinase domain-containing protein</fullName>
    </recommendedName>
</protein>
<dbReference type="AlphaFoldDB" id="A0A9W4XQF2"/>
<dbReference type="Proteomes" id="UP001152607">
    <property type="component" value="Unassembled WGS sequence"/>
</dbReference>
<organism evidence="8 9">
    <name type="scientific">Periconia digitata</name>
    <dbReference type="NCBI Taxonomy" id="1303443"/>
    <lineage>
        <taxon>Eukaryota</taxon>
        <taxon>Fungi</taxon>
        <taxon>Dikarya</taxon>
        <taxon>Ascomycota</taxon>
        <taxon>Pezizomycotina</taxon>
        <taxon>Dothideomycetes</taxon>
        <taxon>Pleosporomycetidae</taxon>
        <taxon>Pleosporales</taxon>
        <taxon>Massarineae</taxon>
        <taxon>Periconiaceae</taxon>
        <taxon>Periconia</taxon>
    </lineage>
</organism>
<feature type="repeat" description="ANK" evidence="5">
    <location>
        <begin position="750"/>
        <end position="782"/>
    </location>
</feature>
<dbReference type="SUPFAM" id="SSF48403">
    <property type="entry name" value="Ankyrin repeat"/>
    <property type="match status" value="1"/>
</dbReference>
<dbReference type="InterPro" id="IPR002110">
    <property type="entry name" value="Ankyrin_rpt"/>
</dbReference>
<dbReference type="Pfam" id="PF00069">
    <property type="entry name" value="Pkinase"/>
    <property type="match status" value="1"/>
</dbReference>
<name>A0A9W4XQF2_9PLEO</name>
<dbReference type="InterPro" id="IPR036770">
    <property type="entry name" value="Ankyrin_rpt-contain_sf"/>
</dbReference>
<accession>A0A9W4XQF2</accession>
<dbReference type="PROSITE" id="PS00107">
    <property type="entry name" value="PROTEIN_KINASE_ATP"/>
    <property type="match status" value="1"/>
</dbReference>
<evidence type="ECO:0000256" key="2">
    <source>
        <dbReference type="ARBA" id="ARBA00022741"/>
    </source>
</evidence>
<feature type="binding site" evidence="6">
    <location>
        <position position="160"/>
    </location>
    <ligand>
        <name>ATP</name>
        <dbReference type="ChEBI" id="CHEBI:30616"/>
    </ligand>
</feature>
<evidence type="ECO:0000256" key="1">
    <source>
        <dbReference type="ARBA" id="ARBA00022737"/>
    </source>
</evidence>
<dbReference type="GO" id="GO:0004672">
    <property type="term" value="F:protein kinase activity"/>
    <property type="evidence" value="ECO:0007669"/>
    <property type="project" value="InterPro"/>
</dbReference>
<feature type="repeat" description="ANK" evidence="5">
    <location>
        <begin position="883"/>
        <end position="915"/>
    </location>
</feature>
<keyword evidence="9" id="KW-1185">Reference proteome</keyword>
<dbReference type="PRINTS" id="PR01415">
    <property type="entry name" value="ANKYRIN"/>
</dbReference>
<evidence type="ECO:0000256" key="6">
    <source>
        <dbReference type="PROSITE-ProRule" id="PRU10141"/>
    </source>
</evidence>
<dbReference type="PROSITE" id="PS50297">
    <property type="entry name" value="ANK_REP_REGION"/>
    <property type="match status" value="10"/>
</dbReference>
<evidence type="ECO:0000313" key="8">
    <source>
        <dbReference type="EMBL" id="CAI6339858.1"/>
    </source>
</evidence>
<dbReference type="PANTHER" id="PTHR24198:SF194">
    <property type="entry name" value="INVERSIN-A"/>
    <property type="match status" value="1"/>
</dbReference>
<evidence type="ECO:0000256" key="4">
    <source>
        <dbReference type="ARBA" id="ARBA00023043"/>
    </source>
</evidence>
<evidence type="ECO:0000256" key="5">
    <source>
        <dbReference type="PROSITE-ProRule" id="PRU00023"/>
    </source>
</evidence>
<dbReference type="InterPro" id="IPR008271">
    <property type="entry name" value="Ser/Thr_kinase_AS"/>
</dbReference>
<dbReference type="SMART" id="SM00220">
    <property type="entry name" value="S_TKc"/>
    <property type="match status" value="1"/>
</dbReference>
<reference evidence="8" key="1">
    <citation type="submission" date="2023-01" db="EMBL/GenBank/DDBJ databases">
        <authorList>
            <person name="Van Ghelder C."/>
            <person name="Rancurel C."/>
        </authorList>
    </citation>
    <scope>NUCLEOTIDE SEQUENCE</scope>
    <source>
        <strain evidence="8">CNCM I-4278</strain>
    </source>
</reference>
<feature type="repeat" description="ANK" evidence="5">
    <location>
        <begin position="783"/>
        <end position="815"/>
    </location>
</feature>
<dbReference type="SMART" id="SM00248">
    <property type="entry name" value="ANK"/>
    <property type="match status" value="11"/>
</dbReference>
<dbReference type="SUPFAM" id="SSF56112">
    <property type="entry name" value="Protein kinase-like (PK-like)"/>
    <property type="match status" value="1"/>
</dbReference>
<dbReference type="Gene3D" id="1.25.40.20">
    <property type="entry name" value="Ankyrin repeat-containing domain"/>
    <property type="match status" value="3"/>
</dbReference>
<dbReference type="InterPro" id="IPR011009">
    <property type="entry name" value="Kinase-like_dom_sf"/>
</dbReference>
<feature type="repeat" description="ANK" evidence="5">
    <location>
        <begin position="717"/>
        <end position="749"/>
    </location>
</feature>
<evidence type="ECO:0000313" key="9">
    <source>
        <dbReference type="Proteomes" id="UP001152607"/>
    </source>
</evidence>
<dbReference type="Gene3D" id="1.10.510.10">
    <property type="entry name" value="Transferase(Phosphotransferase) domain 1"/>
    <property type="match status" value="1"/>
</dbReference>
<dbReference type="PROSITE" id="PS50088">
    <property type="entry name" value="ANK_REPEAT"/>
    <property type="match status" value="10"/>
</dbReference>
<feature type="repeat" description="ANK" evidence="5">
    <location>
        <begin position="817"/>
        <end position="849"/>
    </location>
</feature>
<dbReference type="InterPro" id="IPR017441">
    <property type="entry name" value="Protein_kinase_ATP_BS"/>
</dbReference>
<sequence length="960" mass="106259">MDSAHGADELWESRIAAALATPEGEPLTEQRLQTISNSLRSSGRDSWSRIPRVYATLRAIDELALIENFIEYEMSDAGFPFTHGTLPSFLRRQETRNKFIDAQSMVLTKGLHLEKEGSRHKHFASPEDIPLKKLAELGVGGYGFVEKVISTISHKEYARKLLPRGINFRKDKTALREFENELAHMKKVSHRHIVQLVGSYTDPRCVAILISPVADCDLEEYLRTPMTDNKRSLLATSFGCLTSAINYLHQIKIRHKDIKPRNILVKDHHVYVTDFGISLDWADNSRSTTTGFTVKTIKYCAPEVVDNLPRNSTSDIWSLGCIFLEIWSILSGETIATLSSYFDTHGSHSQNYCKNNEAIDSWCEFLRKKPGDEELKAPGEWIPWMMKKNKQDRWNAQELFDTIQESSLAPDRNYRISYMGSCCRYEDDTAESVQSSDHNSYLELDPMTVKKDLESLEPDPLTKESLQETSGSTQAIFEDANTSASVEIDSESRDDLSDSTHEYLDAEEEISTEGSGDAVLLGADSKVATKSDGNEPRFNHDPDIEILQPSFMYKAFDFVRGYVAGNAAPVPIVDKEAQPDLPADTTHGLHRAASTGKTRIIEILVDRGVDVNVRCKDLKTAVIYAAEAGQVKAVELLIMRGADVSIRGSNDYTALHMASYFGHLKVVELLILNGVDRSIVSGKQTTPLHLAARKRHVQVSELLLTIEGADASVPDEIGRTPLHMASVNNDIEVAGMLIANGAQVSATTDAGDTPLHTASYRDSPHVAKLLLDNGAQSSAIDYRGYTPLFLASGGGNLAIVELLISCGADPSKAKRGKKSQPLIYAAKNGHIDVVNLLLLRGAVIDVKSECGETPLLIASAFNQLSTVENLIVKGAKVNTADNWNRTALYFAAENGHVEIVKLLLRHRADITIVSWKQKTCLDVAKDNNHAEILQLLEDQLSRSKKIKIMGKTILSSAMRQ</sequence>
<dbReference type="PROSITE" id="PS50011">
    <property type="entry name" value="PROTEIN_KINASE_DOM"/>
    <property type="match status" value="1"/>
</dbReference>
<evidence type="ECO:0000256" key="3">
    <source>
        <dbReference type="ARBA" id="ARBA00022840"/>
    </source>
</evidence>
<evidence type="ECO:0000259" key="7">
    <source>
        <dbReference type="PROSITE" id="PS50011"/>
    </source>
</evidence>
<keyword evidence="3 6" id="KW-0067">ATP-binding</keyword>
<dbReference type="Pfam" id="PF12796">
    <property type="entry name" value="Ank_2"/>
    <property type="match status" value="4"/>
</dbReference>
<keyword evidence="2 6" id="KW-0547">Nucleotide-binding</keyword>
<proteinExistence type="predicted"/>
<keyword evidence="4 5" id="KW-0040">ANK repeat</keyword>
<dbReference type="OrthoDB" id="4062651at2759"/>
<feature type="repeat" description="ANK" evidence="5">
    <location>
        <begin position="683"/>
        <end position="716"/>
    </location>
</feature>
<dbReference type="EMBL" id="CAOQHR010000009">
    <property type="protein sequence ID" value="CAI6339858.1"/>
    <property type="molecule type" value="Genomic_DNA"/>
</dbReference>
<dbReference type="PROSITE" id="PS00108">
    <property type="entry name" value="PROTEIN_KINASE_ST"/>
    <property type="match status" value="1"/>
</dbReference>